<keyword evidence="1" id="KW-0812">Transmembrane</keyword>
<protein>
    <recommendedName>
        <fullName evidence="2">DUF6533 domain-containing protein</fullName>
    </recommendedName>
</protein>
<dbReference type="InterPro" id="IPR045340">
    <property type="entry name" value="DUF6533"/>
</dbReference>
<gene>
    <name evidence="3" type="ORF">GSI_09906</name>
</gene>
<dbReference type="AlphaFoldDB" id="A0A2G8S2I2"/>
<accession>A0A2G8S2I2</accession>
<keyword evidence="1" id="KW-0472">Membrane</keyword>
<evidence type="ECO:0000256" key="1">
    <source>
        <dbReference type="SAM" id="Phobius"/>
    </source>
</evidence>
<dbReference type="Proteomes" id="UP000230002">
    <property type="component" value="Unassembled WGS sequence"/>
</dbReference>
<evidence type="ECO:0000259" key="2">
    <source>
        <dbReference type="Pfam" id="PF20151"/>
    </source>
</evidence>
<reference evidence="3 4" key="1">
    <citation type="journal article" date="2015" name="Sci. Rep.">
        <title>Chromosome-level genome map provides insights into diverse defense mechanisms in the medicinal fungus Ganoderma sinense.</title>
        <authorList>
            <person name="Zhu Y."/>
            <person name="Xu J."/>
            <person name="Sun C."/>
            <person name="Zhou S."/>
            <person name="Xu H."/>
            <person name="Nelson D.R."/>
            <person name="Qian J."/>
            <person name="Song J."/>
            <person name="Luo H."/>
            <person name="Xiang L."/>
            <person name="Li Y."/>
            <person name="Xu Z."/>
            <person name="Ji A."/>
            <person name="Wang L."/>
            <person name="Lu S."/>
            <person name="Hayward A."/>
            <person name="Sun W."/>
            <person name="Li X."/>
            <person name="Schwartz D.C."/>
            <person name="Wang Y."/>
            <person name="Chen S."/>
        </authorList>
    </citation>
    <scope>NUCLEOTIDE SEQUENCE [LARGE SCALE GENOMIC DNA]</scope>
    <source>
        <strain evidence="3 4">ZZ0214-1</strain>
    </source>
</reference>
<evidence type="ECO:0000313" key="4">
    <source>
        <dbReference type="Proteomes" id="UP000230002"/>
    </source>
</evidence>
<feature type="transmembrane region" description="Helical" evidence="1">
    <location>
        <begin position="135"/>
        <end position="161"/>
    </location>
</feature>
<organism evidence="3 4">
    <name type="scientific">Ganoderma sinense ZZ0214-1</name>
    <dbReference type="NCBI Taxonomy" id="1077348"/>
    <lineage>
        <taxon>Eukaryota</taxon>
        <taxon>Fungi</taxon>
        <taxon>Dikarya</taxon>
        <taxon>Basidiomycota</taxon>
        <taxon>Agaricomycotina</taxon>
        <taxon>Agaricomycetes</taxon>
        <taxon>Polyporales</taxon>
        <taxon>Polyporaceae</taxon>
        <taxon>Ganoderma</taxon>
    </lineage>
</organism>
<feature type="transmembrane region" description="Helical" evidence="1">
    <location>
        <begin position="187"/>
        <end position="205"/>
    </location>
</feature>
<proteinExistence type="predicted"/>
<feature type="domain" description="DUF6533" evidence="2">
    <location>
        <begin position="15"/>
        <end position="58"/>
    </location>
</feature>
<evidence type="ECO:0000313" key="3">
    <source>
        <dbReference type="EMBL" id="PIL27962.1"/>
    </source>
</evidence>
<name>A0A2G8S2I2_9APHY</name>
<dbReference type="OrthoDB" id="2753012at2759"/>
<keyword evidence="4" id="KW-1185">Reference proteome</keyword>
<dbReference type="Pfam" id="PF20151">
    <property type="entry name" value="DUF6533"/>
    <property type="match status" value="1"/>
</dbReference>
<feature type="transmembrane region" description="Helical" evidence="1">
    <location>
        <begin position="217"/>
        <end position="236"/>
    </location>
</feature>
<dbReference type="EMBL" id="AYKW01000031">
    <property type="protein sequence ID" value="PIL27962.1"/>
    <property type="molecule type" value="Genomic_DNA"/>
</dbReference>
<sequence length="285" mass="32383">MSQPDSDHTVRNYGMSASFAWLLFEYCITLDQEIDLFWGQKITGASVLYLSNRYLPLFFSLWWAPWWRQSLSFNVTPSRDNLSVSRFRFDILILGGRRMFVFVEQQQHAYTHPLPRCPIRCVAQEILGGLMEYAIYVPVAAVLAGRLFLVLADVVVLSITWSTTFRNWKLRCNIPTISGIIFRDGTIYFIAQLFLNAFYLASMLLPPDIFDVENLNSIASLLILPATSVLVTHFLLDLQHASRQSLPPINASNWERMMGSLALLSVSLDGEGQAQDRRGVPPVGR</sequence>
<keyword evidence="1" id="KW-1133">Transmembrane helix</keyword>
<comment type="caution">
    <text evidence="3">The sequence shown here is derived from an EMBL/GenBank/DDBJ whole genome shotgun (WGS) entry which is preliminary data.</text>
</comment>